<reference evidence="1" key="1">
    <citation type="journal article" date="2014" name="Front. Microbiol.">
        <title>High frequency of phylogenetically diverse reductive dehalogenase-homologous genes in deep subseafloor sedimentary metagenomes.</title>
        <authorList>
            <person name="Kawai M."/>
            <person name="Futagami T."/>
            <person name="Toyoda A."/>
            <person name="Takaki Y."/>
            <person name="Nishi S."/>
            <person name="Hori S."/>
            <person name="Arai W."/>
            <person name="Tsubouchi T."/>
            <person name="Morono Y."/>
            <person name="Uchiyama I."/>
            <person name="Ito T."/>
            <person name="Fujiyama A."/>
            <person name="Inagaki F."/>
            <person name="Takami H."/>
        </authorList>
    </citation>
    <scope>NUCLEOTIDE SEQUENCE</scope>
    <source>
        <strain evidence="1">Expedition CK06-06</strain>
    </source>
</reference>
<feature type="non-terminal residue" evidence="1">
    <location>
        <position position="36"/>
    </location>
</feature>
<dbReference type="AlphaFoldDB" id="X1JXB0"/>
<organism evidence="1">
    <name type="scientific">marine sediment metagenome</name>
    <dbReference type="NCBI Taxonomy" id="412755"/>
    <lineage>
        <taxon>unclassified sequences</taxon>
        <taxon>metagenomes</taxon>
        <taxon>ecological metagenomes</taxon>
    </lineage>
</organism>
<protein>
    <submittedName>
        <fullName evidence="1">Uncharacterized protein</fullName>
    </submittedName>
</protein>
<gene>
    <name evidence="1" type="ORF">S03H2_58055</name>
</gene>
<sequence length="36" mass="4438">MIEEQIIKLKQRHNELIKIMNLPHYGEERRAAMKEF</sequence>
<evidence type="ECO:0000313" key="1">
    <source>
        <dbReference type="EMBL" id="GAH85985.1"/>
    </source>
</evidence>
<name>X1JXB0_9ZZZZ</name>
<accession>X1JXB0</accession>
<proteinExistence type="predicted"/>
<dbReference type="EMBL" id="BARU01037234">
    <property type="protein sequence ID" value="GAH85985.1"/>
    <property type="molecule type" value="Genomic_DNA"/>
</dbReference>
<comment type="caution">
    <text evidence="1">The sequence shown here is derived from an EMBL/GenBank/DDBJ whole genome shotgun (WGS) entry which is preliminary data.</text>
</comment>